<comment type="caution">
    <text evidence="2">The sequence shown here is derived from an EMBL/GenBank/DDBJ whole genome shotgun (WGS) entry which is preliminary data.</text>
</comment>
<dbReference type="RefSeq" id="WP_111315192.1">
    <property type="nucleotide sequence ID" value="NZ_QEPW01000005.1"/>
</dbReference>
<accession>A0A369Z4Y0</accession>
<proteinExistence type="predicted"/>
<dbReference type="Proteomes" id="UP000253910">
    <property type="component" value="Unassembled WGS sequence"/>
</dbReference>
<evidence type="ECO:0000256" key="1">
    <source>
        <dbReference type="SAM" id="SignalP"/>
    </source>
</evidence>
<evidence type="ECO:0000313" key="2">
    <source>
        <dbReference type="EMBL" id="RDE93825.1"/>
    </source>
</evidence>
<dbReference type="AlphaFoldDB" id="A0A369Z4Y0"/>
<dbReference type="EMBL" id="QEPW01000005">
    <property type="protein sequence ID" value="RDE93825.1"/>
    <property type="molecule type" value="Genomic_DNA"/>
</dbReference>
<evidence type="ECO:0008006" key="4">
    <source>
        <dbReference type="Google" id="ProtNLM"/>
    </source>
</evidence>
<feature type="chain" id="PRO_5016810773" description="Lipoprotein" evidence="1">
    <location>
        <begin position="22"/>
        <end position="67"/>
    </location>
</feature>
<keyword evidence="1" id="KW-0732">Signal</keyword>
<protein>
    <recommendedName>
        <fullName evidence="4">Lipoprotein</fullName>
    </recommendedName>
</protein>
<reference evidence="2 3" key="1">
    <citation type="submission" date="2018-05" db="EMBL/GenBank/DDBJ databases">
        <title>Draft Genome Sequences for a Diverse set of 7 Haemophilus Species.</title>
        <authorList>
            <person name="Nichols M."/>
            <person name="Topaz N."/>
            <person name="Wang X."/>
            <person name="Wang X."/>
            <person name="Boxrud D."/>
        </authorList>
    </citation>
    <scope>NUCLEOTIDE SEQUENCE [LARGE SCALE GENOMIC DNA]</scope>
    <source>
        <strain evidence="2 3">C2008001710</strain>
    </source>
</reference>
<feature type="signal peptide" evidence="1">
    <location>
        <begin position="1"/>
        <end position="21"/>
    </location>
</feature>
<gene>
    <name evidence="2" type="ORF">DPV87_03880</name>
</gene>
<organism evidence="2 3">
    <name type="scientific">Haemophilus parainfluenzae</name>
    <dbReference type="NCBI Taxonomy" id="729"/>
    <lineage>
        <taxon>Bacteria</taxon>
        <taxon>Pseudomonadati</taxon>
        <taxon>Pseudomonadota</taxon>
        <taxon>Gammaproteobacteria</taxon>
        <taxon>Pasteurellales</taxon>
        <taxon>Pasteurellaceae</taxon>
        <taxon>Haemophilus</taxon>
    </lineage>
</organism>
<evidence type="ECO:0000313" key="3">
    <source>
        <dbReference type="Proteomes" id="UP000253910"/>
    </source>
</evidence>
<sequence length="67" mass="7765">MKMIYKISSACLAIGSIFLLNGCFLVDQVHDKIYEDCYIHPDHIKSMPDEEYSRLAKLCGWNPNRTK</sequence>
<name>A0A369Z4Y0_HAEPA</name>